<dbReference type="STRING" id="429701.A0A2G9GR66"/>
<dbReference type="AlphaFoldDB" id="A0A2G9GR66"/>
<keyword evidence="1" id="KW-0812">Transmembrane</keyword>
<dbReference type="EMBL" id="NKXS01003987">
    <property type="protein sequence ID" value="PIN07781.1"/>
    <property type="molecule type" value="Genomic_DNA"/>
</dbReference>
<name>A0A2G9GR66_9LAMI</name>
<organism evidence="2 3">
    <name type="scientific">Handroanthus impetiginosus</name>
    <dbReference type="NCBI Taxonomy" id="429701"/>
    <lineage>
        <taxon>Eukaryota</taxon>
        <taxon>Viridiplantae</taxon>
        <taxon>Streptophyta</taxon>
        <taxon>Embryophyta</taxon>
        <taxon>Tracheophyta</taxon>
        <taxon>Spermatophyta</taxon>
        <taxon>Magnoliopsida</taxon>
        <taxon>eudicotyledons</taxon>
        <taxon>Gunneridae</taxon>
        <taxon>Pentapetalae</taxon>
        <taxon>asterids</taxon>
        <taxon>lamiids</taxon>
        <taxon>Lamiales</taxon>
        <taxon>Bignoniaceae</taxon>
        <taxon>Crescentiina</taxon>
        <taxon>Tabebuia alliance</taxon>
        <taxon>Handroanthus</taxon>
    </lineage>
</organism>
<dbReference type="OrthoDB" id="1378449at2759"/>
<dbReference type="PANTHER" id="PTHR31170">
    <property type="entry name" value="BNAC04G53230D PROTEIN"/>
    <property type="match status" value="1"/>
</dbReference>
<protein>
    <submittedName>
        <fullName evidence="2">Uncharacterized protein</fullName>
    </submittedName>
</protein>
<keyword evidence="1" id="KW-0472">Membrane</keyword>
<accession>A0A2G9GR66</accession>
<comment type="caution">
    <text evidence="2">The sequence shown here is derived from an EMBL/GenBank/DDBJ whole genome shotgun (WGS) entry which is preliminary data.</text>
</comment>
<dbReference type="Proteomes" id="UP000231279">
    <property type="component" value="Unassembled WGS sequence"/>
</dbReference>
<dbReference type="InterPro" id="IPR004158">
    <property type="entry name" value="DUF247_pln"/>
</dbReference>
<evidence type="ECO:0000313" key="2">
    <source>
        <dbReference type="EMBL" id="PIN07781.1"/>
    </source>
</evidence>
<keyword evidence="3" id="KW-1185">Reference proteome</keyword>
<evidence type="ECO:0000256" key="1">
    <source>
        <dbReference type="SAM" id="Phobius"/>
    </source>
</evidence>
<feature type="transmembrane region" description="Helical" evidence="1">
    <location>
        <begin position="404"/>
        <end position="432"/>
    </location>
</feature>
<dbReference type="Pfam" id="PF03140">
    <property type="entry name" value="DUF247"/>
    <property type="match status" value="1"/>
</dbReference>
<reference evidence="3" key="1">
    <citation type="journal article" date="2018" name="Gigascience">
        <title>Genome assembly of the Pink Ipe (Handroanthus impetiginosus, Bignoniaceae), a highly valued, ecologically keystone Neotropical timber forest tree.</title>
        <authorList>
            <person name="Silva-Junior O.B."/>
            <person name="Grattapaglia D."/>
            <person name="Novaes E."/>
            <person name="Collevatti R.G."/>
        </authorList>
    </citation>
    <scope>NUCLEOTIDE SEQUENCE [LARGE SCALE GENOMIC DNA]</scope>
    <source>
        <strain evidence="3">cv. UFG-1</strain>
    </source>
</reference>
<dbReference type="PANTHER" id="PTHR31170:SF25">
    <property type="entry name" value="BNAA09G04570D PROTEIN"/>
    <property type="match status" value="1"/>
</dbReference>
<gene>
    <name evidence="2" type="ORF">CDL12_19648</name>
</gene>
<proteinExistence type="predicted"/>
<sequence length="436" mass="51188">MEEVEENIPKINHLSVEITEDNNLLSSIQQKMESITLSHSISRVPEQLSKGNEQSYHPTLVSIGPLHHGKNCLKPMEDQKWRYFNALLGREANTESTLESCITSLRHSEQKARIFYGEKIEKESDQFIEMLLLDGCFIIELFLEYSIKSLRRRDDPFFSSNETIFNLICDLILYENQLPFFILEQLFHLVPIPTQSSMSLIDLSLRFFHKLIRKDHSKFLHHQVLNSKPLHFLDLIRQYYLPTYPESPFKDRQTKQIKVHPATKIRALGIRIEKAFSESPSDITFLNQKLKIPSLEIHKYTEIMFRNLIAMELCQPKCSKQVTSYVILMEKLIQSQRDAGLLQYKDIVINCTEWEIMLLFKKLIVDIDIKDFYYTGICEKIYGFQRRREVCWQNMRDIYHKSPFGIAGFSLAALFLVFLFTGALLSGFTFLLHHFQ</sequence>
<keyword evidence="1" id="KW-1133">Transmembrane helix</keyword>
<evidence type="ECO:0000313" key="3">
    <source>
        <dbReference type="Proteomes" id="UP000231279"/>
    </source>
</evidence>